<evidence type="ECO:0000256" key="5">
    <source>
        <dbReference type="ARBA" id="ARBA00038437"/>
    </source>
</evidence>
<dbReference type="GO" id="GO:0005829">
    <property type="term" value="C:cytosol"/>
    <property type="evidence" value="ECO:0007669"/>
    <property type="project" value="TreeGrafter"/>
</dbReference>
<feature type="compositionally biased region" description="Basic and acidic residues" evidence="7">
    <location>
        <begin position="572"/>
        <end position="627"/>
    </location>
</feature>
<feature type="compositionally biased region" description="Basic and acidic residues" evidence="7">
    <location>
        <begin position="652"/>
        <end position="663"/>
    </location>
</feature>
<dbReference type="InterPro" id="IPR014001">
    <property type="entry name" value="Helicase_ATP-bd"/>
</dbReference>
<keyword evidence="3 6" id="KW-0347">Helicase</keyword>
<accession>A0A1G4TBK7</accession>
<dbReference type="InterPro" id="IPR027417">
    <property type="entry name" value="P-loop_NTPase"/>
</dbReference>
<dbReference type="SUPFAM" id="SSF52540">
    <property type="entry name" value="P-loop containing nucleoside triphosphate hydrolases"/>
    <property type="match status" value="1"/>
</dbReference>
<feature type="domain" description="Helicase C-terminal" evidence="9">
    <location>
        <begin position="233"/>
        <end position="398"/>
    </location>
</feature>
<dbReference type="Gene3D" id="3.30.70.330">
    <property type="match status" value="1"/>
</dbReference>
<dbReference type="InterPro" id="IPR000629">
    <property type="entry name" value="RNA-helicase_DEAD-box_CS"/>
</dbReference>
<dbReference type="STRING" id="177413.SAMN05660859_2759"/>
<dbReference type="CDD" id="cd00268">
    <property type="entry name" value="DEADc"/>
    <property type="match status" value="1"/>
</dbReference>
<dbReference type="CDD" id="cd18787">
    <property type="entry name" value="SF2_C_DEAD"/>
    <property type="match status" value="1"/>
</dbReference>
<name>A0A1G4TBK7_9HYPH</name>
<dbReference type="Pfam" id="PF00271">
    <property type="entry name" value="Helicase_C"/>
    <property type="match status" value="1"/>
</dbReference>
<proteinExistence type="inferred from homology"/>
<dbReference type="GO" id="GO:0005524">
    <property type="term" value="F:ATP binding"/>
    <property type="evidence" value="ECO:0007669"/>
    <property type="project" value="UniProtKB-KW"/>
</dbReference>
<keyword evidence="11" id="KW-1185">Reference proteome</keyword>
<evidence type="ECO:0000256" key="4">
    <source>
        <dbReference type="ARBA" id="ARBA00022840"/>
    </source>
</evidence>
<feature type="region of interest" description="Disordered" evidence="7">
    <location>
        <begin position="524"/>
        <end position="705"/>
    </location>
</feature>
<feature type="compositionally biased region" description="Basic and acidic residues" evidence="7">
    <location>
        <begin position="547"/>
        <end position="563"/>
    </location>
</feature>
<evidence type="ECO:0000313" key="10">
    <source>
        <dbReference type="EMBL" id="SCW78125.1"/>
    </source>
</evidence>
<evidence type="ECO:0000256" key="7">
    <source>
        <dbReference type="SAM" id="MobiDB-lite"/>
    </source>
</evidence>
<feature type="compositionally biased region" description="Basic and acidic residues" evidence="7">
    <location>
        <begin position="440"/>
        <end position="450"/>
    </location>
</feature>
<organism evidence="10 11">
    <name type="scientific">Ancylobacter rudongensis</name>
    <dbReference type="NCBI Taxonomy" id="177413"/>
    <lineage>
        <taxon>Bacteria</taxon>
        <taxon>Pseudomonadati</taxon>
        <taxon>Pseudomonadota</taxon>
        <taxon>Alphaproteobacteria</taxon>
        <taxon>Hyphomicrobiales</taxon>
        <taxon>Xanthobacteraceae</taxon>
        <taxon>Ancylobacter</taxon>
    </lineage>
</organism>
<dbReference type="PROSITE" id="PS51192">
    <property type="entry name" value="HELICASE_ATP_BIND_1"/>
    <property type="match status" value="1"/>
</dbReference>
<evidence type="ECO:0000259" key="9">
    <source>
        <dbReference type="PROSITE" id="PS51194"/>
    </source>
</evidence>
<comment type="similarity">
    <text evidence="5 6">Belongs to the DEAD box helicase family.</text>
</comment>
<dbReference type="PANTHER" id="PTHR47959">
    <property type="entry name" value="ATP-DEPENDENT RNA HELICASE RHLE-RELATED"/>
    <property type="match status" value="1"/>
</dbReference>
<protein>
    <submittedName>
        <fullName evidence="10">ATP-dependent RNA helicase DeaD</fullName>
    </submittedName>
</protein>
<gene>
    <name evidence="10" type="ORF">SAMN05660859_2759</name>
</gene>
<keyword evidence="1 6" id="KW-0547">Nucleotide-binding</keyword>
<dbReference type="EMBL" id="FMTP01000004">
    <property type="protein sequence ID" value="SCW78125.1"/>
    <property type="molecule type" value="Genomic_DNA"/>
</dbReference>
<dbReference type="InterPro" id="IPR012677">
    <property type="entry name" value="Nucleotide-bd_a/b_plait_sf"/>
</dbReference>
<dbReference type="Pfam" id="PF03880">
    <property type="entry name" value="DbpA"/>
    <property type="match status" value="1"/>
</dbReference>
<dbReference type="GO" id="GO:0003724">
    <property type="term" value="F:RNA helicase activity"/>
    <property type="evidence" value="ECO:0007669"/>
    <property type="project" value="UniProtKB-ARBA"/>
</dbReference>
<dbReference type="PROSITE" id="PS51194">
    <property type="entry name" value="HELICASE_CTER"/>
    <property type="match status" value="1"/>
</dbReference>
<keyword evidence="2 6" id="KW-0378">Hydrolase</keyword>
<dbReference type="PROSITE" id="PS00039">
    <property type="entry name" value="DEAD_ATP_HELICASE"/>
    <property type="match status" value="1"/>
</dbReference>
<dbReference type="InterPro" id="IPR001650">
    <property type="entry name" value="Helicase_C-like"/>
</dbReference>
<dbReference type="InterPro" id="IPR044742">
    <property type="entry name" value="DEAD/DEAH_RhlB"/>
</dbReference>
<dbReference type="InterPro" id="IPR005580">
    <property type="entry name" value="DbpA/CsdA_RNA-bd_dom"/>
</dbReference>
<evidence type="ECO:0000313" key="11">
    <source>
        <dbReference type="Proteomes" id="UP000198889"/>
    </source>
</evidence>
<dbReference type="Pfam" id="PF00270">
    <property type="entry name" value="DEAD"/>
    <property type="match status" value="1"/>
</dbReference>
<evidence type="ECO:0000256" key="6">
    <source>
        <dbReference type="RuleBase" id="RU000492"/>
    </source>
</evidence>
<dbReference type="SMART" id="SM00487">
    <property type="entry name" value="DEXDc"/>
    <property type="match status" value="1"/>
</dbReference>
<evidence type="ECO:0000259" key="8">
    <source>
        <dbReference type="PROSITE" id="PS51192"/>
    </source>
</evidence>
<dbReference type="AlphaFoldDB" id="A0A1G4TBK7"/>
<dbReference type="Gene3D" id="3.40.50.300">
    <property type="entry name" value="P-loop containing nucleotide triphosphate hydrolases"/>
    <property type="match status" value="2"/>
</dbReference>
<reference evidence="11" key="1">
    <citation type="submission" date="2016-10" db="EMBL/GenBank/DDBJ databases">
        <authorList>
            <person name="Varghese N."/>
            <person name="Submissions S."/>
        </authorList>
    </citation>
    <scope>NUCLEOTIDE SEQUENCE [LARGE SCALE GENOMIC DNA]</scope>
    <source>
        <strain evidence="11">CGMCC 1.1761</strain>
    </source>
</reference>
<keyword evidence="4 6" id="KW-0067">ATP-binding</keyword>
<evidence type="ECO:0000256" key="3">
    <source>
        <dbReference type="ARBA" id="ARBA00022806"/>
    </source>
</evidence>
<evidence type="ECO:0000256" key="1">
    <source>
        <dbReference type="ARBA" id="ARBA00022741"/>
    </source>
</evidence>
<dbReference type="CDD" id="cd12252">
    <property type="entry name" value="RRM_DbpA"/>
    <property type="match status" value="1"/>
</dbReference>
<sequence length="705" mass="77100">MTTNLALAQALAERDYNNPTPVQLSVLAPEAAGRDLLVSAQTGSGKTVAYGLAMAETLLGGEERLPHATAPLALVVAPTRELALQVQREFAWLYAATGARIVSCVGGMDPRQEQRLLNQGAHIVVGTPGRLRDHLERGRLDLSALKVAVLDEADEMLDLGFREDLEFILDATPPERRSLLFSATMPRGITALAKRYQRDALRIEVASAEGGHADIEYRTIRIAPTEIDHAVVNVLRFYDTPSAIVFCNTREAVRRLHAMLQERQFSAVALSGELSQNERNHALQALRDGRARVCVATDVAARGIDLPNLGLVIHADLPNDAESLQHRSGRTGRAGRKGVSVLLVPPFRRRRTEDLMRGLGIVPAWSGPPTSEEIRKLDHERMLRDALLTDEANEEDLAAGRTLLAAHAPEHLAAALVRLYRAGLPAPEEVADPGEPRGGAVRDRAADREFGGPSGGGSVWFRLNVGRRSNADPKWLLPLICRRGNVTRKEIGIIRILDEETAFEVSRAAADRFGKSVRKIEGGDVVIEPLPGGPSEERSSRPPRSRPSPERSQRDRPERERPAQDGPAYARPAHEKPAYEKREPAPRHEPAKGKPADSRPERGAPEGGTYERSKTAHRKGGFEKPREWNPLANSDGERPAKPVRPTAFEGKPPGRFEGRKPDGKSAPAKKPTAKRFEAKTFEAKPFAGKKPGGKSNAKSKPPRRP</sequence>
<dbReference type="InterPro" id="IPR050079">
    <property type="entry name" value="DEAD_box_RNA_helicase"/>
</dbReference>
<dbReference type="SMART" id="SM00490">
    <property type="entry name" value="HELICc"/>
    <property type="match status" value="1"/>
</dbReference>
<feature type="domain" description="Helicase ATP-binding" evidence="8">
    <location>
        <begin position="27"/>
        <end position="203"/>
    </location>
</feature>
<dbReference type="GO" id="GO:0016787">
    <property type="term" value="F:hydrolase activity"/>
    <property type="evidence" value="ECO:0007669"/>
    <property type="project" value="UniProtKB-KW"/>
</dbReference>
<dbReference type="PANTHER" id="PTHR47959:SF1">
    <property type="entry name" value="ATP-DEPENDENT RNA HELICASE DBPA"/>
    <property type="match status" value="1"/>
</dbReference>
<feature type="region of interest" description="Disordered" evidence="7">
    <location>
        <begin position="427"/>
        <end position="453"/>
    </location>
</feature>
<dbReference type="GO" id="GO:0003676">
    <property type="term" value="F:nucleic acid binding"/>
    <property type="evidence" value="ECO:0007669"/>
    <property type="project" value="InterPro"/>
</dbReference>
<dbReference type="Proteomes" id="UP000198889">
    <property type="component" value="Unassembled WGS sequence"/>
</dbReference>
<evidence type="ECO:0000256" key="2">
    <source>
        <dbReference type="ARBA" id="ARBA00022801"/>
    </source>
</evidence>
<dbReference type="InterPro" id="IPR011545">
    <property type="entry name" value="DEAD/DEAH_box_helicase_dom"/>
</dbReference>